<dbReference type="EMBL" id="NKCL01000222">
    <property type="protein sequence ID" value="RSL78069.1"/>
    <property type="molecule type" value="Genomic_DNA"/>
</dbReference>
<evidence type="ECO:0000313" key="3">
    <source>
        <dbReference type="Proteomes" id="UP000287972"/>
    </source>
</evidence>
<name>A0A428RKL7_9HYPO</name>
<dbReference type="AlphaFoldDB" id="A0A428RKL7"/>
<feature type="compositionally biased region" description="Polar residues" evidence="1">
    <location>
        <begin position="1"/>
        <end position="14"/>
    </location>
</feature>
<gene>
    <name evidence="2" type="ORF">CEP51_008512</name>
</gene>
<sequence>MATLESGVSQNSSLPGYCSGVTEQNNTLDQGYSHMPTTEGRTDKYRRLDTELSPRRLPVILETALAGHEMDIDKDSQLPGDANGTETDGSDQMSRSVDKMEIDEASQQPQSREAMDVDQVSHVSSTREISKFVSWVSDVDVDTANRSIWSVSSHYQEGLAQWNFTPGSQASLQWLNYPGRGVKRYSVSHSDEDPSLVLLASASGTITACRFQFQYQPVYSYAVLNYGVLNQPAPVPRGPTKNQSFYGLGDGPEGLRALYYYKDITEMQRPCFTPTTGPVAWNLASDMCKAALHQNEYRDWSPHICCATPRNSCPTGGLLIRTILLKNKAFMPTWREDPALAPAGAFRFGAAVVFAEMHAFSAKHARVIASN</sequence>
<feature type="compositionally biased region" description="Polar residues" evidence="1">
    <location>
        <begin position="21"/>
        <end position="30"/>
    </location>
</feature>
<comment type="caution">
    <text evidence="2">The sequence shown here is derived from an EMBL/GenBank/DDBJ whole genome shotgun (WGS) entry which is preliminary data.</text>
</comment>
<reference evidence="2 3" key="1">
    <citation type="submission" date="2017-06" db="EMBL/GenBank/DDBJ databases">
        <title>Comparative genomic analysis of Ambrosia Fusariam Clade fungi.</title>
        <authorList>
            <person name="Stajich J.E."/>
            <person name="Carrillo J."/>
            <person name="Kijimoto T."/>
            <person name="Eskalen A."/>
            <person name="O'Donnell K."/>
            <person name="Kasson M."/>
        </authorList>
    </citation>
    <scope>NUCLEOTIDE SEQUENCE [LARGE SCALE GENOMIC DNA]</scope>
    <source>
        <strain evidence="2 3">NRRL62606</strain>
    </source>
</reference>
<accession>A0A428RKL7</accession>
<keyword evidence="3" id="KW-1185">Reference proteome</keyword>
<evidence type="ECO:0000256" key="1">
    <source>
        <dbReference type="SAM" id="MobiDB-lite"/>
    </source>
</evidence>
<organism evidence="2 3">
    <name type="scientific">Fusarium floridanum</name>
    <dbReference type="NCBI Taxonomy" id="1325733"/>
    <lineage>
        <taxon>Eukaryota</taxon>
        <taxon>Fungi</taxon>
        <taxon>Dikarya</taxon>
        <taxon>Ascomycota</taxon>
        <taxon>Pezizomycotina</taxon>
        <taxon>Sordariomycetes</taxon>
        <taxon>Hypocreomycetidae</taxon>
        <taxon>Hypocreales</taxon>
        <taxon>Nectriaceae</taxon>
        <taxon>Fusarium</taxon>
        <taxon>Fusarium solani species complex</taxon>
    </lineage>
</organism>
<evidence type="ECO:0000313" key="2">
    <source>
        <dbReference type="EMBL" id="RSL78069.1"/>
    </source>
</evidence>
<feature type="region of interest" description="Disordered" evidence="1">
    <location>
        <begin position="1"/>
        <end position="45"/>
    </location>
</feature>
<feature type="region of interest" description="Disordered" evidence="1">
    <location>
        <begin position="68"/>
        <end position="99"/>
    </location>
</feature>
<dbReference type="Proteomes" id="UP000287972">
    <property type="component" value="Unassembled WGS sequence"/>
</dbReference>
<protein>
    <submittedName>
        <fullName evidence="2">Uncharacterized protein</fullName>
    </submittedName>
</protein>
<feature type="compositionally biased region" description="Polar residues" evidence="1">
    <location>
        <begin position="84"/>
        <end position="95"/>
    </location>
</feature>
<proteinExistence type="predicted"/>